<dbReference type="InterPro" id="IPR005467">
    <property type="entry name" value="His_kinase_dom"/>
</dbReference>
<dbReference type="Pfam" id="PF00672">
    <property type="entry name" value="HAMP"/>
    <property type="match status" value="1"/>
</dbReference>
<dbReference type="FunFam" id="3.30.565.10:FF:000006">
    <property type="entry name" value="Sensor histidine kinase WalK"/>
    <property type="match status" value="1"/>
</dbReference>
<dbReference type="AlphaFoldDB" id="A0A0J8GRA9"/>
<dbReference type="InterPro" id="IPR050398">
    <property type="entry name" value="HssS/ArlS-like"/>
</dbReference>
<feature type="transmembrane region" description="Helical" evidence="14">
    <location>
        <begin position="171"/>
        <end position="190"/>
    </location>
</feature>
<dbReference type="SUPFAM" id="SSF55874">
    <property type="entry name" value="ATPase domain of HSP90 chaperone/DNA topoisomerase II/histidine kinase"/>
    <property type="match status" value="1"/>
</dbReference>
<dbReference type="Gene3D" id="3.30.565.10">
    <property type="entry name" value="Histidine kinase-like ATPase, C-terminal domain"/>
    <property type="match status" value="1"/>
</dbReference>
<dbReference type="PRINTS" id="PR00344">
    <property type="entry name" value="BCTRLSENSOR"/>
</dbReference>
<dbReference type="Proteomes" id="UP000037600">
    <property type="component" value="Unassembled WGS sequence"/>
</dbReference>
<dbReference type="InterPro" id="IPR004358">
    <property type="entry name" value="Sig_transdc_His_kin-like_C"/>
</dbReference>
<comment type="catalytic activity">
    <reaction evidence="1">
        <text>ATP + protein L-histidine = ADP + protein N-phospho-L-histidine.</text>
        <dbReference type="EC" id="2.7.13.3"/>
    </reaction>
</comment>
<dbReference type="GO" id="GO:0005886">
    <property type="term" value="C:plasma membrane"/>
    <property type="evidence" value="ECO:0007669"/>
    <property type="project" value="UniProtKB-SubCell"/>
</dbReference>
<dbReference type="Pfam" id="PF00512">
    <property type="entry name" value="HisKA"/>
    <property type="match status" value="1"/>
</dbReference>
<dbReference type="EMBL" id="LAZL01000012">
    <property type="protein sequence ID" value="KMT65360.1"/>
    <property type="molecule type" value="Genomic_DNA"/>
</dbReference>
<dbReference type="Gene3D" id="1.10.287.130">
    <property type="match status" value="1"/>
</dbReference>
<keyword evidence="6" id="KW-0808">Transferase</keyword>
<comment type="subcellular location">
    <subcellularLocation>
        <location evidence="2">Cell membrane</location>
        <topology evidence="2">Multi-pass membrane protein</topology>
    </subcellularLocation>
</comment>
<evidence type="ECO:0000256" key="7">
    <source>
        <dbReference type="ARBA" id="ARBA00022692"/>
    </source>
</evidence>
<dbReference type="GO" id="GO:0000155">
    <property type="term" value="F:phosphorelay sensor kinase activity"/>
    <property type="evidence" value="ECO:0007669"/>
    <property type="project" value="InterPro"/>
</dbReference>
<evidence type="ECO:0000256" key="5">
    <source>
        <dbReference type="ARBA" id="ARBA00022553"/>
    </source>
</evidence>
<feature type="transmembrane region" description="Helical" evidence="14">
    <location>
        <begin position="21"/>
        <end position="43"/>
    </location>
</feature>
<dbReference type="SUPFAM" id="SSF158472">
    <property type="entry name" value="HAMP domain-like"/>
    <property type="match status" value="1"/>
</dbReference>
<keyword evidence="18" id="KW-1185">Reference proteome</keyword>
<dbReference type="SUPFAM" id="SSF47384">
    <property type="entry name" value="Homodimeric domain of signal transducing histidine kinase"/>
    <property type="match status" value="1"/>
</dbReference>
<dbReference type="InterPro" id="IPR003660">
    <property type="entry name" value="HAMP_dom"/>
</dbReference>
<keyword evidence="8" id="KW-0547">Nucleotide-binding</keyword>
<keyword evidence="11 14" id="KW-1133">Transmembrane helix</keyword>
<keyword evidence="7 14" id="KW-0812">Transmembrane</keyword>
<name>A0A0J8GRA9_9ALTE</name>
<evidence type="ECO:0000256" key="2">
    <source>
        <dbReference type="ARBA" id="ARBA00004651"/>
    </source>
</evidence>
<keyword evidence="12" id="KW-0902">Two-component regulatory system</keyword>
<organism evidence="17 18">
    <name type="scientific">Catenovulum maritimum</name>
    <dbReference type="NCBI Taxonomy" id="1513271"/>
    <lineage>
        <taxon>Bacteria</taxon>
        <taxon>Pseudomonadati</taxon>
        <taxon>Pseudomonadota</taxon>
        <taxon>Gammaproteobacteria</taxon>
        <taxon>Alteromonadales</taxon>
        <taxon>Alteromonadaceae</taxon>
        <taxon>Catenovulum</taxon>
    </lineage>
</organism>
<evidence type="ECO:0000313" key="18">
    <source>
        <dbReference type="Proteomes" id="UP000037600"/>
    </source>
</evidence>
<proteinExistence type="predicted"/>
<evidence type="ECO:0000256" key="3">
    <source>
        <dbReference type="ARBA" id="ARBA00012438"/>
    </source>
</evidence>
<dbReference type="SMART" id="SM00304">
    <property type="entry name" value="HAMP"/>
    <property type="match status" value="1"/>
</dbReference>
<feature type="domain" description="HAMP" evidence="16">
    <location>
        <begin position="191"/>
        <end position="245"/>
    </location>
</feature>
<keyword evidence="5" id="KW-0597">Phosphoprotein</keyword>
<dbReference type="SMART" id="SM00387">
    <property type="entry name" value="HATPase_c"/>
    <property type="match status" value="1"/>
</dbReference>
<dbReference type="CDD" id="cd00082">
    <property type="entry name" value="HisKA"/>
    <property type="match status" value="1"/>
</dbReference>
<gene>
    <name evidence="17" type="ORF">XM47_10065</name>
</gene>
<dbReference type="OrthoDB" id="9804645at2"/>
<dbReference type="PROSITE" id="PS50885">
    <property type="entry name" value="HAMP"/>
    <property type="match status" value="1"/>
</dbReference>
<dbReference type="InterPro" id="IPR003594">
    <property type="entry name" value="HATPase_dom"/>
</dbReference>
<evidence type="ECO:0000259" key="15">
    <source>
        <dbReference type="PROSITE" id="PS50109"/>
    </source>
</evidence>
<evidence type="ECO:0000256" key="8">
    <source>
        <dbReference type="ARBA" id="ARBA00022741"/>
    </source>
</evidence>
<evidence type="ECO:0000256" key="11">
    <source>
        <dbReference type="ARBA" id="ARBA00022989"/>
    </source>
</evidence>
<sequence>MKIDRQFLINVNPLNSLFGRIFLGFWATVLILIGITILFTYQFNKLNKVQNPDKNNLTVLETLHSEFERMKKSNLVWQIKQLQRTTKAYKIILKDLNTGEFIHDRKLPEGLDLNDLNLLMLEPSPLKIRVNNYLIVGPKLVIRNNQAYQLVFVTKLSPRAGFFYALAQVPVWLQISICLFLTSISCWFIARTITRPILKLRKSTQIFALGNLSHRLEVDQYRNDELGYLANDFNIMAEKLESLIELHKRLLANVSHELRTPLTRLELSLAIALKKPTDCSLQLQRIEVELHKLDNMLSNVLKLARLESDAMSLDRSEFNLSNLILDICYSASIEAQDKSIKIQQQIETEIICYADVILINSAIENILRNAIKYTPPHSKIDVELSQSNEFFKVTILDSGNGLNEEELERIFLPFYRTETSRATGSDGTGLGLAIAQKAIQKHQGFITATNQQGSGLKVMITLPKSENTLAE</sequence>
<dbReference type="STRING" id="1513271.XM47_10065"/>
<dbReference type="SMART" id="SM00388">
    <property type="entry name" value="HisKA"/>
    <property type="match status" value="1"/>
</dbReference>
<protein>
    <recommendedName>
        <fullName evidence="3">histidine kinase</fullName>
        <ecNumber evidence="3">2.7.13.3</ecNumber>
    </recommendedName>
</protein>
<dbReference type="PANTHER" id="PTHR45528:SF1">
    <property type="entry name" value="SENSOR HISTIDINE KINASE CPXA"/>
    <property type="match status" value="1"/>
</dbReference>
<dbReference type="InterPro" id="IPR036890">
    <property type="entry name" value="HATPase_C_sf"/>
</dbReference>
<dbReference type="InterPro" id="IPR003661">
    <property type="entry name" value="HisK_dim/P_dom"/>
</dbReference>
<keyword evidence="4" id="KW-1003">Cell membrane</keyword>
<dbReference type="GO" id="GO:0005524">
    <property type="term" value="F:ATP binding"/>
    <property type="evidence" value="ECO:0007669"/>
    <property type="project" value="UniProtKB-KW"/>
</dbReference>
<evidence type="ECO:0000256" key="13">
    <source>
        <dbReference type="ARBA" id="ARBA00023136"/>
    </source>
</evidence>
<dbReference type="PANTHER" id="PTHR45528">
    <property type="entry name" value="SENSOR HISTIDINE KINASE CPXA"/>
    <property type="match status" value="1"/>
</dbReference>
<comment type="caution">
    <text evidence="17">The sequence shown here is derived from an EMBL/GenBank/DDBJ whole genome shotgun (WGS) entry which is preliminary data.</text>
</comment>
<dbReference type="RefSeq" id="WP_048692178.1">
    <property type="nucleotide sequence ID" value="NZ_KQ130489.1"/>
</dbReference>
<evidence type="ECO:0000256" key="10">
    <source>
        <dbReference type="ARBA" id="ARBA00022840"/>
    </source>
</evidence>
<feature type="domain" description="Histidine kinase" evidence="15">
    <location>
        <begin position="253"/>
        <end position="466"/>
    </location>
</feature>
<evidence type="ECO:0000256" key="14">
    <source>
        <dbReference type="SAM" id="Phobius"/>
    </source>
</evidence>
<dbReference type="Pfam" id="PF02518">
    <property type="entry name" value="HATPase_c"/>
    <property type="match status" value="1"/>
</dbReference>
<evidence type="ECO:0000313" key="17">
    <source>
        <dbReference type="EMBL" id="KMT65360.1"/>
    </source>
</evidence>
<evidence type="ECO:0000256" key="9">
    <source>
        <dbReference type="ARBA" id="ARBA00022777"/>
    </source>
</evidence>
<keyword evidence="9" id="KW-0418">Kinase</keyword>
<evidence type="ECO:0000256" key="6">
    <source>
        <dbReference type="ARBA" id="ARBA00022679"/>
    </source>
</evidence>
<reference evidence="17 18" key="1">
    <citation type="submission" date="2015-04" db="EMBL/GenBank/DDBJ databases">
        <title>Draft Genome Sequence of the Novel Agar-Digesting Marine Bacterium Q1.</title>
        <authorList>
            <person name="Li Y."/>
            <person name="Li D."/>
            <person name="Chen G."/>
            <person name="Du Z."/>
        </authorList>
    </citation>
    <scope>NUCLEOTIDE SEQUENCE [LARGE SCALE GENOMIC DNA]</scope>
    <source>
        <strain evidence="17 18">Q1</strain>
    </source>
</reference>
<evidence type="ECO:0000256" key="1">
    <source>
        <dbReference type="ARBA" id="ARBA00000085"/>
    </source>
</evidence>
<dbReference type="PROSITE" id="PS50109">
    <property type="entry name" value="HIS_KIN"/>
    <property type="match status" value="1"/>
</dbReference>
<evidence type="ECO:0000256" key="12">
    <source>
        <dbReference type="ARBA" id="ARBA00023012"/>
    </source>
</evidence>
<accession>A0A0J8GRA9</accession>
<dbReference type="Gene3D" id="1.10.8.500">
    <property type="entry name" value="HAMP domain in histidine kinase"/>
    <property type="match status" value="1"/>
</dbReference>
<dbReference type="EC" id="2.7.13.3" evidence="3"/>
<keyword evidence="10" id="KW-0067">ATP-binding</keyword>
<evidence type="ECO:0000256" key="4">
    <source>
        <dbReference type="ARBA" id="ARBA00022475"/>
    </source>
</evidence>
<evidence type="ECO:0000259" key="16">
    <source>
        <dbReference type="PROSITE" id="PS50885"/>
    </source>
</evidence>
<dbReference type="CDD" id="cd06225">
    <property type="entry name" value="HAMP"/>
    <property type="match status" value="1"/>
</dbReference>
<keyword evidence="13 14" id="KW-0472">Membrane</keyword>
<dbReference type="InterPro" id="IPR036097">
    <property type="entry name" value="HisK_dim/P_sf"/>
</dbReference>